<dbReference type="GO" id="GO:0005886">
    <property type="term" value="C:plasma membrane"/>
    <property type="evidence" value="ECO:0007669"/>
    <property type="project" value="TreeGrafter"/>
</dbReference>
<dbReference type="InterPro" id="IPR029063">
    <property type="entry name" value="SAM-dependent_MTases_sf"/>
</dbReference>
<evidence type="ECO:0000313" key="11">
    <source>
        <dbReference type="EMBL" id="CAI4009606.1"/>
    </source>
</evidence>
<evidence type="ECO:0000256" key="3">
    <source>
        <dbReference type="ARBA" id="ARBA00022989"/>
    </source>
</evidence>
<dbReference type="Gene3D" id="3.40.50.150">
    <property type="entry name" value="Vaccinia Virus protein VP39"/>
    <property type="match status" value="1"/>
</dbReference>
<evidence type="ECO:0000313" key="12">
    <source>
        <dbReference type="EMBL" id="CAL1162981.1"/>
    </source>
</evidence>
<evidence type="ECO:0000256" key="7">
    <source>
        <dbReference type="SAM" id="Phobius"/>
    </source>
</evidence>
<dbReference type="InterPro" id="IPR000203">
    <property type="entry name" value="GPS"/>
</dbReference>
<dbReference type="InterPro" id="IPR057244">
    <property type="entry name" value="GAIN_B"/>
</dbReference>
<reference evidence="11" key="1">
    <citation type="submission" date="2022-10" db="EMBL/GenBank/DDBJ databases">
        <authorList>
            <person name="Chen Y."/>
            <person name="Dougan E. K."/>
            <person name="Chan C."/>
            <person name="Rhodes N."/>
            <person name="Thang M."/>
        </authorList>
    </citation>
    <scope>NUCLEOTIDE SEQUENCE</scope>
</reference>
<dbReference type="GO" id="GO:0007189">
    <property type="term" value="P:adenylate cyclase-activating G protein-coupled receptor signaling pathway"/>
    <property type="evidence" value="ECO:0007669"/>
    <property type="project" value="TreeGrafter"/>
</dbReference>
<dbReference type="PANTHER" id="PTHR12011:SF471">
    <property type="entry name" value="G-PROTEIN COUPLED RECEPTORS FAMILY 2 PROFILE 2 DOMAIN-CONTAINING PROTEIN"/>
    <property type="match status" value="1"/>
</dbReference>
<dbReference type="InterPro" id="IPR000477">
    <property type="entry name" value="RT_dom"/>
</dbReference>
<keyword evidence="4 7" id="KW-0472">Membrane</keyword>
<feature type="transmembrane region" description="Helical" evidence="7">
    <location>
        <begin position="3553"/>
        <end position="3574"/>
    </location>
</feature>
<evidence type="ECO:0000256" key="5">
    <source>
        <dbReference type="ARBA" id="ARBA00023157"/>
    </source>
</evidence>
<dbReference type="SUPFAM" id="SSF53335">
    <property type="entry name" value="S-adenosyl-L-methionine-dependent methyltransferases"/>
    <property type="match status" value="1"/>
</dbReference>
<dbReference type="PROSITE" id="PS50878">
    <property type="entry name" value="RT_POL"/>
    <property type="match status" value="1"/>
</dbReference>
<feature type="region of interest" description="Disordered" evidence="6">
    <location>
        <begin position="1146"/>
        <end position="1189"/>
    </location>
</feature>
<dbReference type="Proteomes" id="UP001152797">
    <property type="component" value="Unassembled WGS sequence"/>
</dbReference>
<reference evidence="12" key="2">
    <citation type="submission" date="2024-04" db="EMBL/GenBank/DDBJ databases">
        <authorList>
            <person name="Chen Y."/>
            <person name="Shah S."/>
            <person name="Dougan E. K."/>
            <person name="Thang M."/>
            <person name="Chan C."/>
        </authorList>
    </citation>
    <scope>NUCLEOTIDE SEQUENCE [LARGE SCALE GENOMIC DNA]</scope>
</reference>
<evidence type="ECO:0000256" key="1">
    <source>
        <dbReference type="ARBA" id="ARBA00004370"/>
    </source>
</evidence>
<organism evidence="11">
    <name type="scientific">Cladocopium goreaui</name>
    <dbReference type="NCBI Taxonomy" id="2562237"/>
    <lineage>
        <taxon>Eukaryota</taxon>
        <taxon>Sar</taxon>
        <taxon>Alveolata</taxon>
        <taxon>Dinophyceae</taxon>
        <taxon>Suessiales</taxon>
        <taxon>Symbiodiniaceae</taxon>
        <taxon>Cladocopium</taxon>
    </lineage>
</organism>
<dbReference type="InterPro" id="IPR036691">
    <property type="entry name" value="Endo/exonu/phosph_ase_sf"/>
</dbReference>
<feature type="transmembrane region" description="Helical" evidence="7">
    <location>
        <begin position="625"/>
        <end position="643"/>
    </location>
</feature>
<dbReference type="Pfam" id="PF00078">
    <property type="entry name" value="RVT_1"/>
    <property type="match status" value="1"/>
</dbReference>
<dbReference type="GO" id="GO:0004523">
    <property type="term" value="F:RNA-DNA hybrid ribonuclease activity"/>
    <property type="evidence" value="ECO:0007669"/>
    <property type="project" value="InterPro"/>
</dbReference>
<protein>
    <submittedName>
        <fullName evidence="13">Uncharacterized protein IRL12 (TRL12)</fullName>
    </submittedName>
</protein>
<feature type="transmembrane region" description="Helical" evidence="7">
    <location>
        <begin position="3455"/>
        <end position="3482"/>
    </location>
</feature>
<dbReference type="GO" id="GO:0004930">
    <property type="term" value="F:G protein-coupled receptor activity"/>
    <property type="evidence" value="ECO:0007669"/>
    <property type="project" value="TreeGrafter"/>
</dbReference>
<evidence type="ECO:0000313" key="13">
    <source>
        <dbReference type="EMBL" id="CAL4796918.1"/>
    </source>
</evidence>
<feature type="compositionally biased region" description="Acidic residues" evidence="6">
    <location>
        <begin position="1152"/>
        <end position="1165"/>
    </location>
</feature>
<evidence type="ECO:0000256" key="2">
    <source>
        <dbReference type="ARBA" id="ARBA00022692"/>
    </source>
</evidence>
<keyword evidence="5" id="KW-1015">Disulfide bond</keyword>
<dbReference type="InterPro" id="IPR043502">
    <property type="entry name" value="DNA/RNA_pol_sf"/>
</dbReference>
<name>A0A9P1DG62_9DINO</name>
<comment type="caution">
    <text evidence="11">The sequence shown here is derived from an EMBL/GenBank/DDBJ whole genome shotgun (WGS) entry which is preliminary data.</text>
</comment>
<keyword evidence="2 7" id="KW-0812">Transmembrane</keyword>
<dbReference type="InterPro" id="IPR002156">
    <property type="entry name" value="RNaseH_domain"/>
</dbReference>
<dbReference type="PROSITE" id="PS50879">
    <property type="entry name" value="RNASE_H_1"/>
    <property type="match status" value="1"/>
</dbReference>
<feature type="transmembrane region" description="Helical" evidence="7">
    <location>
        <begin position="3586"/>
        <end position="3615"/>
    </location>
</feature>
<evidence type="ECO:0000256" key="4">
    <source>
        <dbReference type="ARBA" id="ARBA00023136"/>
    </source>
</evidence>
<feature type="region of interest" description="Disordered" evidence="6">
    <location>
        <begin position="193"/>
        <end position="227"/>
    </location>
</feature>
<evidence type="ECO:0000256" key="6">
    <source>
        <dbReference type="SAM" id="MobiDB-lite"/>
    </source>
</evidence>
<dbReference type="OrthoDB" id="10040049at2759"/>
<dbReference type="InterPro" id="IPR012337">
    <property type="entry name" value="RNaseH-like_sf"/>
</dbReference>
<dbReference type="SUPFAM" id="SSF56219">
    <property type="entry name" value="DNase I-like"/>
    <property type="match status" value="1"/>
</dbReference>
<dbReference type="SUPFAM" id="SSF53098">
    <property type="entry name" value="Ribonuclease H-like"/>
    <property type="match status" value="1"/>
</dbReference>
<keyword evidence="14" id="KW-1185">Reference proteome</keyword>
<dbReference type="EMBL" id="CAMXCT020004569">
    <property type="protein sequence ID" value="CAL1162981.1"/>
    <property type="molecule type" value="Genomic_DNA"/>
</dbReference>
<dbReference type="SMART" id="SM00303">
    <property type="entry name" value="GPS"/>
    <property type="match status" value="1"/>
</dbReference>
<dbReference type="Gene3D" id="3.30.420.10">
    <property type="entry name" value="Ribonuclease H-like superfamily/Ribonuclease H"/>
    <property type="match status" value="1"/>
</dbReference>
<dbReference type="InterPro" id="IPR036397">
    <property type="entry name" value="RNaseH_sf"/>
</dbReference>
<feature type="transmembrane region" description="Helical" evidence="7">
    <location>
        <begin position="3502"/>
        <end position="3527"/>
    </location>
</feature>
<feature type="domain" description="Reverse transcriptase" evidence="9">
    <location>
        <begin position="2470"/>
        <end position="2718"/>
    </location>
</feature>
<feature type="domain" description="RNase H type-1" evidence="10">
    <location>
        <begin position="3009"/>
        <end position="3174"/>
    </location>
</feature>
<dbReference type="SUPFAM" id="SSF56672">
    <property type="entry name" value="DNA/RNA polymerases"/>
    <property type="match status" value="1"/>
</dbReference>
<evidence type="ECO:0000259" key="8">
    <source>
        <dbReference type="PROSITE" id="PS50221"/>
    </source>
</evidence>
<evidence type="ECO:0000259" key="10">
    <source>
        <dbReference type="PROSITE" id="PS50879"/>
    </source>
</evidence>
<dbReference type="EMBL" id="CAMXCT030004569">
    <property type="protein sequence ID" value="CAL4796918.1"/>
    <property type="molecule type" value="Genomic_DNA"/>
</dbReference>
<gene>
    <name evidence="11" type="ORF">C1SCF055_LOCUS34951</name>
</gene>
<comment type="subcellular location">
    <subcellularLocation>
        <location evidence="1">Membrane</location>
    </subcellularLocation>
</comment>
<feature type="region of interest" description="Disordered" evidence="6">
    <location>
        <begin position="1455"/>
        <end position="1474"/>
    </location>
</feature>
<dbReference type="PROSITE" id="PS50221">
    <property type="entry name" value="GAIN_B"/>
    <property type="match status" value="1"/>
</dbReference>
<proteinExistence type="predicted"/>
<evidence type="ECO:0000313" key="14">
    <source>
        <dbReference type="Proteomes" id="UP001152797"/>
    </source>
</evidence>
<sequence length="3959" mass="437505">MPPRDFGWLLDLSNASCDGFPPGKTPGFILTSGSFPDDYLGCACECQTCQQNQESSCHVNFSFTFSLPIRRLQFVCENCWELQINWTNGQKLVQLDELEYGTVPRVHIKGRELRHISAAGVFPLAISALRYDFGYEDCNRTEPSNSVAAEICEDFFQEGECSSFISDLDHDMQIADLCPVSCGLCPGSDNRTWTSTTTSSTQSSSTSNSSTSSTVTSGTITSSSSVSNTTTTLSTAASATSISTTATSTRSITSVVQTTAFVTSFTTTVTSSSTTSPSSTSGTTITTIATATVTTVTTETATTTATRTEMDMTNASMDEVIDDIISEMLTNMDTQVIRESETAMIMAQQLVAPVSALGADDTAVYLPVEWQGMSGLGRSRPKLRKLRAAGGSLTVVVAALKSATPGAAPEAAPLGSTSDGGEETATFSPMARVAVYGSDGAPLVIRDLEDPVLITLRPSTATSGPLETWTCVFWNETEKQWSTEGVVRMEGPPEELICATTHLTLFSAILRQLECLNVQVFSSASFQMAGSRPWHISAAAILFWILLSGWLLLLNLAWQGSTLASHMAWKDENFVLKVPSTHQRPTCCHYCQGIGQGLRDLCCAPLRSVQTFTSSARSTDWDEALALYVGLLGVHCLLALRSGTSVTMLRRHLINRDGWIHYDMASTSSAEVKALLQELGAQDEVDLLLTDQTVVIAHGMRPAEDMFRCVELCAGVPVIHGDISDPSVIKEVVQRVEPPFTMMTGFSCQPYSSGGAQGGSSDDRSSTVPATIRACHLCQCPLLILECVTQARSNQFVRSCLQVLTDQLGYHLCEVSLKLEDNWCAKRFRWWVVASHPALGSLSVPAWPKNPSLCIRDVMPFVRTWSPEAMQELMLTAHEQKVFTLDGSSLRKYHMQMDGKLPTSLHSAGSQADACPCGCRQAFSETLIKQRGVYAQLIQVTSESAPTFRHLHPCEFAILNAMPPPPALLMGEIANLRLCLGAIGQLASPLQSVWVGACVMQQVRKRLDFDPINPVEILNNFKGMLFACAKELFPNVPISPPALAWTVLTYPDGTSTRVQVQASTTAIELFQAEFALTNEAPADQWIDTATGQTLDFYSLVAGKQILVNRPGSTCRGTHDGHVPSSGSASQVPLDFSASIPLDFDPPSTALDLADDQSEQPEDEPMPPEAASSFASSATGHDAISADAAPPPGQSMDTLFGFHSLSGAQLAALVPPLVPDLRSCKMFRQATVHSPSRLRVLENQGSAMGDDELTLHFYACLCLSGRKEVQFLDPLLALGWLKCGTVDSVSEWIQQHPDMTSILTALPVNDHWMPIMWSLGMSEVRVSMWEHVDVEIEELSALHGLVSTDLPSSEPELIELHADLKASFVEASRAELFSRKPWCWGLGVPDVIVLTGELLKSHGVPESQAVLRAKLVVQALGKTEVQRAITGTAPWRSLKALANMQSPPLQMVLPDEQQQHNQGKPASKPKSKAAAKKLVPAKPADLDPSKLLIEHGAFCVNLDEPLSQVPFASLGPLSSGVAITTFSDAVPFLTSGKLLTNHGLALLVLNPPSDLQTPLHWSTIRFAAHCSMNQEPMLVSGVLVQLGRTTVYQYTAKDIPAILSVEVACARITVFQDQWDGSWEEFATRPVKHVLAVLTCLQTCRSKPDCQCSAWHPPDGHTHDAVLDVFRRQFFNDVGRSVKWDKATHFGVLVRYVKALEQHVLRSSGQHGIFVEPKTEDALKPHPDYQVVWLPQMDFSAVAHQAKCELDCLGVARSGKRFGLRVHITHFQRVFTNTKPDAVYLAPGSRITFQCGPWPFGSDRKAIARILKTGGWECRPVQPLHHVPGGLMWAVQAVTEPPVTVLAMQHGQAILSIVLILSLYRVGEARVPGPDAPWKLGICNPSGLQGKHHILSSIDAGVVAVSETHLTKVARRNLAMSFRSTNSKFKHVLTGAPLLPRSDASDAGSWSGVAFTSAYPCRSLAVAWPPDIYETSRIQLSSFYTPASWISGAVVYGYPEGRTHPNARPRTEMLLDFALDRLLLQPGPRFMAGDWNFPVESLHIVDRLHQLGWVEVQDLCLSRTGRPIVNTCKGATRKDYLWLSPELALGFLDLHVDSETFADHAVLVASFVGGRAHLERFVWPCPKPVPWSKVSVMSESVPFCSPHDPTQQYSKLWHQRESQAQLDLADEWMPGMAGRAAQIKPRRVTSSQVPLKQGRAGDIQPAFFGFSAVHAKQFKQLRRLQNFCRWVDQRPQTGIVDCLHGIGLWNSILRARQIFDAVLAEVRLLEQRLNHARAAHRVAQHAHDRHLVFREVARDPPEPVETLIHRVEAEVVHVDLSESAVELAGPISLDPCETLWIAGKERNVIHADHDKVWLTEVEDVHPKSKLVQSRHVGDLKAIFDAFHEQWQLRWCKHDGVPFSHWSELVAFAQRVIRPNRLPHLVVDGPLIQAEGARKKKKAATGLDGVSRADLLSADPSTLQSLADLYTRAESDGHWPSQLVAGKVHSLAKTTSAASVGDYRPITIFGLPYRIWSSVQSRYLLRFAESWVDESVYGNRRGRQASDLWTFLVHEIENAYATSTPLAGVSADLVKCFNCVPRFPALCLAVLVGTPDAVTTAWSGALAQMCRHFKVRDSYSDGFLTSTGLAEGCGLSVYGMLLVDHLFACWMRVQAPSIRCLTYVDDWQTLTMDPNFAIRQLDLVEQFASYLDLTVDRRKTFGWATCPNMRRIMREGGITVFHHARELGGHFGISRQYTNSTLTDRLSNLDSFWDKLRLSKARYPAKLFMLRAVAWPRGLHAVSSAPVGDQIWLQVRRSAVKALGWQKPGVNPAVLLGMVEYMVDPQFVGYLWTFRALRVHSPVEFWASVVAPLAHGDLDLPPNSPAAVVLHRIHSLGWSVQRSGHVSLAHVDLRATRQALQSLPVDDQALYRLSLAGGLFTERYKAKWTDKPDTCRWCGASDTLRHRYWECPQHHDLRTALAPDVPAVLDFLPPALALRGWAQLPPTWHTWTQLLLDLPSDPPVPWTSLDSGRWTDLFTDGSCLCQSNPLLRCAAWSVAVVPPFQAEWAPGQVQMLAASYLPGLCQTAYRAELYAVAYGLHCAAATNTPVRIWTDCKGVLLKFHALVRGHSRLNPNRSNADLWTWVLQSVDRLGSENVQLFKVPAHRALHSATSRKEAWMFFHNDYADKAARLANQSRPSGFWQVWERHASAVVTADNLFHQVRDLQLAVGRRQVQASVNVAADPEPEPVRSTRVFVKEFSLGQWTGDIPAQVARLFGLDIVRKAIAWFRARVTTGAGGTLEWISFHQLYIDFQLTWGHPGPIKVQQQWVDAAMRPYLAPEAFSSRVRVRWFRQMMKAIWQSTGVAVALQQCRPNSNLLQAYLPSASLPWDTRAVQEVETWLSTALTRPCTRDAGVLKSLPLAAKLVRMQVPEAFLAFAEMDFWSRCRLFLRVLHPYSSSVLLSLEQSPAIRMKLKADVMFGILAALVEVVPSALAVSAFFFALTESGTSFASPEACAQSSISPWRFVLMGFFSASFVSIPVSLMSYFWQRSFVDSASSVNVLQRHLWRWRLQDCFMWIFSFCYTIFCCVYVALFIANLNGKDHWKWILTFLTIILRLSLLQPLFLALLLAACATVVHRRMPKFFSEGHPGLHFQVQLPVAQGKVKDLASRSVSVADLLHFWEKIAEKMPHFDESATTHDVVRQVVIPMSKAEPPEASCAYATMLAGGNYRPPDVMVTHNWGNKFSHLLAAILSEALAHRTYETTARLLAQKQTAILQEELRTSLLRRYWICCFCVNQHASICDTGPAQDSMGVPIVKCSCGVAKHWSGAHCEMDKFDEMIGFLAAVVPSFCQVVAVDMNFMVFTRVWCIAELVEARHHRLQQFPIVHSESSLQKSMQTVTSLDVRNAEASVPADKDRVLDKIHDFDLFNEDLKDLLLHREVGLLSRLSVELCSEAIGAREALEAATQLAVDLLPLPGCAE</sequence>
<dbReference type="EMBL" id="CAMXCT010004569">
    <property type="protein sequence ID" value="CAI4009606.1"/>
    <property type="molecule type" value="Genomic_DNA"/>
</dbReference>
<dbReference type="Gene3D" id="3.60.10.10">
    <property type="entry name" value="Endonuclease/exonuclease/phosphatase"/>
    <property type="match status" value="1"/>
</dbReference>
<feature type="transmembrane region" description="Helical" evidence="7">
    <location>
        <begin position="534"/>
        <end position="558"/>
    </location>
</feature>
<evidence type="ECO:0000259" key="9">
    <source>
        <dbReference type="PROSITE" id="PS50878"/>
    </source>
</evidence>
<feature type="domain" description="GAIN-B" evidence="8">
    <location>
        <begin position="353"/>
        <end position="517"/>
    </location>
</feature>
<dbReference type="GO" id="GO:0003676">
    <property type="term" value="F:nucleic acid binding"/>
    <property type="evidence" value="ECO:0007669"/>
    <property type="project" value="InterPro"/>
</dbReference>
<dbReference type="PANTHER" id="PTHR12011">
    <property type="entry name" value="ADHESION G-PROTEIN COUPLED RECEPTOR"/>
    <property type="match status" value="1"/>
</dbReference>
<dbReference type="Pfam" id="PF00075">
    <property type="entry name" value="RNase_H"/>
    <property type="match status" value="1"/>
</dbReference>
<accession>A0A9P1DG62</accession>
<keyword evidence="3 7" id="KW-1133">Transmembrane helix</keyword>